<name>A0A5E6XVR5_PSEFL</name>
<evidence type="ECO:0000313" key="6">
    <source>
        <dbReference type="Proteomes" id="UP000326241"/>
    </source>
</evidence>
<dbReference type="Proteomes" id="UP000326241">
    <property type="component" value="Unassembled WGS sequence"/>
</dbReference>
<accession>A0A5E6XVR5</accession>
<evidence type="ECO:0000256" key="2">
    <source>
        <dbReference type="ARBA" id="ARBA00023125"/>
    </source>
</evidence>
<evidence type="ECO:0000256" key="1">
    <source>
        <dbReference type="ARBA" id="ARBA00023015"/>
    </source>
</evidence>
<evidence type="ECO:0000259" key="4">
    <source>
        <dbReference type="Pfam" id="PF00717"/>
    </source>
</evidence>
<dbReference type="AlphaFoldDB" id="A0A5E6XVR5"/>
<gene>
    <name evidence="5" type="primary">prtR_2</name>
    <name evidence="5" type="ORF">PS624_05685</name>
</gene>
<dbReference type="InterPro" id="IPR015927">
    <property type="entry name" value="Peptidase_S24_S26A/B/C"/>
</dbReference>
<evidence type="ECO:0000256" key="3">
    <source>
        <dbReference type="ARBA" id="ARBA00023163"/>
    </source>
</evidence>
<sequence>MRKNTSGPRFKALLEAANISTTGFAKFWGTEAQNVHNWYTRGVPAYRMEEVSRLLSVNSEWLKTGEGIKELPSLTPPASNGDSFDAHDPQGAYRFIHPNDIELAFFKETPLINGSDKTHVIQDPDLSIRLLRAQVDQLEIRPADAICAHMIGNSMAERIEDGSVVAIDRGLTQVVDGEIYAIEHDGMLRIKYLHRMPGNGLRLRSHNSAEYPDEVFRAAQIEEQRIHILGWVCWLSTVTGRRPVVPCLPSYPALRACTQPWCIEPARESALYVDPTHAYLPTTWR</sequence>
<dbReference type="InterPro" id="IPR036286">
    <property type="entry name" value="LexA/Signal_pep-like_sf"/>
</dbReference>
<dbReference type="Gene3D" id="2.10.109.10">
    <property type="entry name" value="Umud Fragment, subunit A"/>
    <property type="match status" value="1"/>
</dbReference>
<dbReference type="GO" id="GO:0003677">
    <property type="term" value="F:DNA binding"/>
    <property type="evidence" value="ECO:0007669"/>
    <property type="project" value="UniProtKB-KW"/>
</dbReference>
<dbReference type="InterPro" id="IPR010982">
    <property type="entry name" value="Lambda_DNA-bd_dom_sf"/>
</dbReference>
<dbReference type="InterPro" id="IPR039418">
    <property type="entry name" value="LexA-like"/>
</dbReference>
<proteinExistence type="predicted"/>
<reference evidence="5 6" key="1">
    <citation type="submission" date="2019-09" db="EMBL/GenBank/DDBJ databases">
        <authorList>
            <person name="Chandra G."/>
            <person name="Truman W A."/>
        </authorList>
    </citation>
    <scope>NUCLEOTIDE SEQUENCE [LARGE SCALE GENOMIC DNA]</scope>
    <source>
        <strain evidence="5">PS624</strain>
    </source>
</reference>
<dbReference type="PANTHER" id="PTHR40661">
    <property type="match status" value="1"/>
</dbReference>
<keyword evidence="1" id="KW-0805">Transcription regulation</keyword>
<keyword evidence="2" id="KW-0238">DNA-binding</keyword>
<dbReference type="SUPFAM" id="SSF51306">
    <property type="entry name" value="LexA/Signal peptidase"/>
    <property type="match status" value="1"/>
</dbReference>
<organism evidence="5 6">
    <name type="scientific">Pseudomonas fluorescens</name>
    <dbReference type="NCBI Taxonomy" id="294"/>
    <lineage>
        <taxon>Bacteria</taxon>
        <taxon>Pseudomonadati</taxon>
        <taxon>Pseudomonadota</taxon>
        <taxon>Gammaproteobacteria</taxon>
        <taxon>Pseudomonadales</taxon>
        <taxon>Pseudomonadaceae</taxon>
        <taxon>Pseudomonas</taxon>
    </lineage>
</organism>
<evidence type="ECO:0000313" key="5">
    <source>
        <dbReference type="EMBL" id="VVN44764.1"/>
    </source>
</evidence>
<dbReference type="EMBL" id="CABVGZ010000109">
    <property type="protein sequence ID" value="VVN44764.1"/>
    <property type="molecule type" value="Genomic_DNA"/>
</dbReference>
<protein>
    <submittedName>
        <fullName evidence="5">HTH-type transcriptional regulator PrtR</fullName>
    </submittedName>
</protein>
<dbReference type="Pfam" id="PF00717">
    <property type="entry name" value="Peptidase_S24"/>
    <property type="match status" value="1"/>
</dbReference>
<feature type="domain" description="Peptidase S24/S26A/S26B/S26C" evidence="4">
    <location>
        <begin position="140"/>
        <end position="233"/>
    </location>
</feature>
<dbReference type="PANTHER" id="PTHR40661:SF2">
    <property type="entry name" value="HTH-TYPE TRANSCRIPTIONAL REGULATOR PRTR"/>
    <property type="match status" value="1"/>
</dbReference>
<dbReference type="CDD" id="cd06529">
    <property type="entry name" value="S24_LexA-like"/>
    <property type="match status" value="1"/>
</dbReference>
<dbReference type="Gene3D" id="1.10.260.40">
    <property type="entry name" value="lambda repressor-like DNA-binding domains"/>
    <property type="match status" value="1"/>
</dbReference>
<keyword evidence="3" id="KW-0804">Transcription</keyword>